<evidence type="ECO:0000256" key="2">
    <source>
        <dbReference type="SAM" id="Phobius"/>
    </source>
</evidence>
<dbReference type="AlphaFoldDB" id="A0A147K488"/>
<keyword evidence="2" id="KW-0812">Transmembrane</keyword>
<accession>A0A147K488</accession>
<name>A0A147K488_9BACI</name>
<dbReference type="Proteomes" id="UP000074108">
    <property type="component" value="Unassembled WGS sequence"/>
</dbReference>
<feature type="region of interest" description="Disordered" evidence="1">
    <location>
        <begin position="1"/>
        <end position="34"/>
    </location>
</feature>
<protein>
    <submittedName>
        <fullName evidence="3">Hydroxymyristoyl-ACP dehydratase</fullName>
    </submittedName>
</protein>
<keyword evidence="2" id="KW-0472">Membrane</keyword>
<keyword evidence="2" id="KW-1133">Transmembrane helix</keyword>
<gene>
    <name evidence="3" type="ORF">Q75_16235</name>
</gene>
<keyword evidence="4" id="KW-1185">Reference proteome</keyword>
<feature type="transmembrane region" description="Helical" evidence="2">
    <location>
        <begin position="44"/>
        <end position="69"/>
    </location>
</feature>
<dbReference type="STRING" id="1150625.Q75_16235"/>
<reference evidence="3 4" key="1">
    <citation type="journal article" date="2016" name="Front. Microbiol.">
        <title>Microevolution Analysis of Bacillus coahuilensis Unveils Differences in Phosphorus Acquisition Strategies and Their Regulation.</title>
        <authorList>
            <person name="Gomez-Lunar Z."/>
            <person name="Hernandez-Gonzalez I."/>
            <person name="Rodriguez-Torres M.D."/>
            <person name="Souza V."/>
            <person name="Olmedo-Alvarez G."/>
        </authorList>
    </citation>
    <scope>NUCLEOTIDE SEQUENCE [LARGE SCALE GENOMIC DNA]</scope>
    <source>
        <strain evidence="4">p1.1.43</strain>
    </source>
</reference>
<dbReference type="PATRIC" id="fig|1150625.3.peg.3407"/>
<evidence type="ECO:0000256" key="1">
    <source>
        <dbReference type="SAM" id="MobiDB-lite"/>
    </source>
</evidence>
<evidence type="ECO:0000313" key="3">
    <source>
        <dbReference type="EMBL" id="KUP04135.1"/>
    </source>
</evidence>
<dbReference type="Pfam" id="PF11772">
    <property type="entry name" value="EpuA"/>
    <property type="match status" value="1"/>
</dbReference>
<dbReference type="InterPro" id="IPR024596">
    <property type="entry name" value="RNApol_su_b/EpuA"/>
</dbReference>
<comment type="caution">
    <text evidence="3">The sequence shown here is derived from an EMBL/GenBank/DDBJ whole genome shotgun (WGS) entry which is preliminary data.</text>
</comment>
<proteinExistence type="predicted"/>
<sequence>MKETQEELKETKDSNPTSREERKQQKEKKEKDEKPRFRVRLIPIWLRLFLFFALLAGSLAAGLMVGYGVMGGGNAADVFQKETWTHIIDLVKGE</sequence>
<evidence type="ECO:0000313" key="4">
    <source>
        <dbReference type="Proteomes" id="UP000074108"/>
    </source>
</evidence>
<dbReference type="RefSeq" id="WP_059351989.1">
    <property type="nucleotide sequence ID" value="NZ_LDYG01000053.1"/>
</dbReference>
<organism evidence="3 4">
    <name type="scientific">Bacillus coahuilensis p1.1.43</name>
    <dbReference type="NCBI Taxonomy" id="1150625"/>
    <lineage>
        <taxon>Bacteria</taxon>
        <taxon>Bacillati</taxon>
        <taxon>Bacillota</taxon>
        <taxon>Bacilli</taxon>
        <taxon>Bacillales</taxon>
        <taxon>Bacillaceae</taxon>
        <taxon>Bacillus</taxon>
    </lineage>
</organism>
<dbReference type="EMBL" id="LDYG01000053">
    <property type="protein sequence ID" value="KUP04135.1"/>
    <property type="molecule type" value="Genomic_DNA"/>
</dbReference>